<feature type="compositionally biased region" description="Polar residues" evidence="8">
    <location>
        <begin position="892"/>
        <end position="912"/>
    </location>
</feature>
<feature type="compositionally biased region" description="Low complexity" evidence="8">
    <location>
        <begin position="917"/>
        <end position="938"/>
    </location>
</feature>
<evidence type="ECO:0000313" key="11">
    <source>
        <dbReference type="Proteomes" id="UP000075714"/>
    </source>
</evidence>
<keyword evidence="6 9" id="KW-0472">Membrane</keyword>
<dbReference type="PANTHER" id="PTHR11319">
    <property type="entry name" value="G PROTEIN-COUPLED RECEPTOR-RELATED"/>
    <property type="match status" value="1"/>
</dbReference>
<evidence type="ECO:0000256" key="8">
    <source>
        <dbReference type="SAM" id="MobiDB-lite"/>
    </source>
</evidence>
<evidence type="ECO:0000256" key="1">
    <source>
        <dbReference type="ARBA" id="ARBA00004196"/>
    </source>
</evidence>
<accession>A0A150GER5</accession>
<evidence type="ECO:0000256" key="3">
    <source>
        <dbReference type="ARBA" id="ARBA00004613"/>
    </source>
</evidence>
<name>A0A150GER5_GONPE</name>
<dbReference type="Pfam" id="PF02415">
    <property type="entry name" value="Chlam_PMP"/>
    <property type="match status" value="1"/>
</dbReference>
<evidence type="ECO:0000256" key="5">
    <source>
        <dbReference type="ARBA" id="ARBA00022729"/>
    </source>
</evidence>
<dbReference type="PANTHER" id="PTHR11319:SF35">
    <property type="entry name" value="OUTER MEMBRANE PROTEIN PMPC-RELATED"/>
    <property type="match status" value="1"/>
</dbReference>
<proteinExistence type="predicted"/>
<evidence type="ECO:0000313" key="10">
    <source>
        <dbReference type="EMBL" id="KXZ48273.1"/>
    </source>
</evidence>
<comment type="subcellular location">
    <subcellularLocation>
        <location evidence="1">Cell envelope</location>
    </subcellularLocation>
    <subcellularLocation>
        <location evidence="2">Cell outer membrane</location>
    </subcellularLocation>
    <subcellularLocation>
        <location evidence="3">Secreted</location>
    </subcellularLocation>
</comment>
<feature type="transmembrane region" description="Helical" evidence="9">
    <location>
        <begin position="1206"/>
        <end position="1230"/>
    </location>
</feature>
<organism evidence="10 11">
    <name type="scientific">Gonium pectorale</name>
    <name type="common">Green alga</name>
    <dbReference type="NCBI Taxonomy" id="33097"/>
    <lineage>
        <taxon>Eukaryota</taxon>
        <taxon>Viridiplantae</taxon>
        <taxon>Chlorophyta</taxon>
        <taxon>core chlorophytes</taxon>
        <taxon>Chlorophyceae</taxon>
        <taxon>CS clade</taxon>
        <taxon>Chlamydomonadales</taxon>
        <taxon>Volvocaceae</taxon>
        <taxon>Gonium</taxon>
    </lineage>
</organism>
<reference evidence="11" key="1">
    <citation type="journal article" date="2016" name="Nat. Commun.">
        <title>The Gonium pectorale genome demonstrates co-option of cell cycle regulation during the evolution of multicellularity.</title>
        <authorList>
            <person name="Hanschen E.R."/>
            <person name="Marriage T.N."/>
            <person name="Ferris P.J."/>
            <person name="Hamaji T."/>
            <person name="Toyoda A."/>
            <person name="Fujiyama A."/>
            <person name="Neme R."/>
            <person name="Noguchi H."/>
            <person name="Minakuchi Y."/>
            <person name="Suzuki M."/>
            <person name="Kawai-Toyooka H."/>
            <person name="Smith D.R."/>
            <person name="Sparks H."/>
            <person name="Anderson J."/>
            <person name="Bakaric R."/>
            <person name="Luria V."/>
            <person name="Karger A."/>
            <person name="Kirschner M.W."/>
            <person name="Durand P.M."/>
            <person name="Michod R.E."/>
            <person name="Nozaki H."/>
            <person name="Olson B.J."/>
        </authorList>
    </citation>
    <scope>NUCLEOTIDE SEQUENCE [LARGE SCALE GENOMIC DNA]</scope>
    <source>
        <strain evidence="11">NIES-2863</strain>
    </source>
</reference>
<evidence type="ECO:0000256" key="9">
    <source>
        <dbReference type="SAM" id="Phobius"/>
    </source>
</evidence>
<dbReference type="EMBL" id="LSYV01000030">
    <property type="protein sequence ID" value="KXZ48273.1"/>
    <property type="molecule type" value="Genomic_DNA"/>
</dbReference>
<dbReference type="GO" id="GO:0005576">
    <property type="term" value="C:extracellular region"/>
    <property type="evidence" value="ECO:0007669"/>
    <property type="project" value="UniProtKB-SubCell"/>
</dbReference>
<feature type="transmembrane region" description="Helical" evidence="9">
    <location>
        <begin position="1285"/>
        <end position="1303"/>
    </location>
</feature>
<keyword evidence="5" id="KW-0732">Signal</keyword>
<keyword evidence="9" id="KW-1133">Transmembrane helix</keyword>
<keyword evidence="7" id="KW-0998">Cell outer membrane</keyword>
<dbReference type="SUPFAM" id="SSF51126">
    <property type="entry name" value="Pectin lyase-like"/>
    <property type="match status" value="1"/>
</dbReference>
<feature type="region of interest" description="Disordered" evidence="8">
    <location>
        <begin position="775"/>
        <end position="1028"/>
    </location>
</feature>
<keyword evidence="11" id="KW-1185">Reference proteome</keyword>
<keyword evidence="4" id="KW-0964">Secreted</keyword>
<evidence type="ECO:0000256" key="7">
    <source>
        <dbReference type="ARBA" id="ARBA00023237"/>
    </source>
</evidence>
<feature type="compositionally biased region" description="Basic and acidic residues" evidence="8">
    <location>
        <begin position="1095"/>
        <end position="1106"/>
    </location>
</feature>
<gene>
    <name evidence="10" type="ORF">GPECTOR_29g50</name>
</gene>
<protein>
    <recommendedName>
        <fullName evidence="12">Right handed beta helix domain-containing protein</fullName>
    </recommendedName>
</protein>
<keyword evidence="9" id="KW-0812">Transmembrane</keyword>
<feature type="compositionally biased region" description="Pro residues" evidence="8">
    <location>
        <begin position="859"/>
        <end position="877"/>
    </location>
</feature>
<dbReference type="InterPro" id="IPR003368">
    <property type="entry name" value="POMP_repeat"/>
</dbReference>
<evidence type="ECO:0008006" key="12">
    <source>
        <dbReference type="Google" id="ProtNLM"/>
    </source>
</evidence>
<feature type="region of interest" description="Disordered" evidence="8">
    <location>
        <begin position="450"/>
        <end position="471"/>
    </location>
</feature>
<feature type="region of interest" description="Disordered" evidence="8">
    <location>
        <begin position="1066"/>
        <end position="1134"/>
    </location>
</feature>
<feature type="transmembrane region" description="Helical" evidence="9">
    <location>
        <begin position="1257"/>
        <end position="1278"/>
    </location>
</feature>
<sequence>MGGVAVSTRIRPLDKDTAEVYLIRTTFSGNTGVVAAGANLGGLDDYSYGGLAVSSVVVDFNCNRGSAVLFIEGSVFEQNGPGLYAGCVRMNGDWPIAKNPYFTSYAPSSGCSLYLTTSQLRGCTGLQAGAVLATNAFRGCAFEDHVGTALHVGSEELVLAGCRFARNAALPGALGGALHLTGAYANNEDALGPSILDTVFDGNTALAGGAVYIGRGLSAELSNCTFSGNRARSGGAIMLADEGGLSVTDSGFLNNTAVAFGEPLTSAAGEADPRAPSDGCGDGGGGALCILGSTGAQVALANTSLSANSAALGGALYAANGQQCATLPGGCQRISLGANVTFTENYATLAGGALYWLYEGAVDIRCDREAPELAPPAWPGLLTQLRNQSYISRTLGTSGSSAGAASAAATVPLPCASWTGNAVALGGYGPSVASSVFYHMPVLVDPIGSASAGPETRRRRGLLPEGGGGAAEGNTSVAAAPRYYLSGHEVPLVVSVFDYYGQWASSSLVDSSVLVLCTSLNALGQKAGETVGGSADFAQLRLRDKVNASYVLTFEARTPIRDLGPVSIKVFLRPCRINEELNAAGDTCTSCAANSYSLMVMGVMSGATATDDGDGSAVGGVRRSCAPCPEGAVCSSAALGGVVVPEQGYWHSAPLSAFVMRCLNPSACSYPNRTALLGLAQADLVAEGGPPRGSLRISDGAYRDLQCAPGHWGNLCGSCSEGWGKTGQRTCLRCGGVGGRIGYGLLIFGITLASILLAVRAALAPHLQPDKEPAAAAKGAAAVEEDGAAEGSQVSVDRGRWAPSAIDAQYPHLLPGARRSGEGGAEDDEAAGLKGSTGPGQASAGEDSGDSGSGRHRNPPPQVPSPTSSPPSAPLLPPGLYLDAGAGGDASSAHTRFRTGSTSARQAQTSGSVDGGATTATAAAAMHAEPLPEAMAAAAPPPYDIGGGRDCDGPTRAASELLLSPGSGGGGSSGAEGPLQLGGDHGSGGPSREGSVDPSVWAGAGEVRPGGLRVQQAPPPKQLRTDAAVPVAEAAEAVEAGLAANVEAAPAQPLVVVAAVEQAAPRASGEAGSEPGSWRRQDEGQAAQAKQQQHRQLDQQGREQRQEQGQGQGNTHEQDQGHGKQSSASLRHRSRSVKVEFAQVGAAVGHAASGGPHVGSPARMGSKLPLSPLGQSRAYGASGLSVGDYWSADLEMRCYQGLHLRLALAAGVPGLLLFAAGVPLASAWWLRRNRRRLADKDFLDLYGTLYQEYEERYHFWESVVILRKLAVAAVVVFAGAYRWRLTLLLALGVAALAFVAQAWCKPYQTADMDQLELLGLAATLATFYLATFFMGDLVGREAQVGGDWGQQAGGVEGVDRWVRSGESVPTRA</sequence>
<dbReference type="Proteomes" id="UP000075714">
    <property type="component" value="Unassembled WGS sequence"/>
</dbReference>
<feature type="compositionally biased region" description="Low complexity" evidence="8">
    <location>
        <begin position="1150"/>
        <end position="1160"/>
    </location>
</feature>
<dbReference type="InterPro" id="IPR011050">
    <property type="entry name" value="Pectin_lyase_fold/virulence"/>
</dbReference>
<evidence type="ECO:0000256" key="2">
    <source>
        <dbReference type="ARBA" id="ARBA00004442"/>
    </source>
</evidence>
<comment type="caution">
    <text evidence="10">The sequence shown here is derived from an EMBL/GenBank/DDBJ whole genome shotgun (WGS) entry which is preliminary data.</text>
</comment>
<dbReference type="OrthoDB" id="549147at2759"/>
<evidence type="ECO:0000256" key="6">
    <source>
        <dbReference type="ARBA" id="ARBA00023136"/>
    </source>
</evidence>
<feature type="region of interest" description="Disordered" evidence="8">
    <location>
        <begin position="1150"/>
        <end position="1169"/>
    </location>
</feature>
<feature type="transmembrane region" description="Helical" evidence="9">
    <location>
        <begin position="1315"/>
        <end position="1334"/>
    </location>
</feature>
<evidence type="ECO:0000256" key="4">
    <source>
        <dbReference type="ARBA" id="ARBA00022525"/>
    </source>
</evidence>